<dbReference type="NCBIfam" id="NF038080">
    <property type="entry name" value="PG_bind_siph"/>
    <property type="match status" value="1"/>
</dbReference>
<keyword evidence="5" id="KW-1185">Reference proteome</keyword>
<dbReference type="RefSeq" id="WP_344568846.1">
    <property type="nucleotide sequence ID" value="NZ_BAAARJ010000018.1"/>
</dbReference>
<protein>
    <recommendedName>
        <fullName evidence="6">Hydrolase</fullName>
    </recommendedName>
</protein>
<gene>
    <name evidence="4" type="ORF">GCM10009863_51110</name>
</gene>
<evidence type="ECO:0000313" key="5">
    <source>
        <dbReference type="Proteomes" id="UP001501447"/>
    </source>
</evidence>
<dbReference type="InterPro" id="IPR017853">
    <property type="entry name" value="GH"/>
</dbReference>
<dbReference type="SMART" id="SM00641">
    <property type="entry name" value="Glyco_25"/>
    <property type="match status" value="1"/>
</dbReference>
<dbReference type="CDD" id="cd00599">
    <property type="entry name" value="GH25_muramidase"/>
    <property type="match status" value="1"/>
</dbReference>
<evidence type="ECO:0000313" key="4">
    <source>
        <dbReference type="EMBL" id="GAA2629532.1"/>
    </source>
</evidence>
<dbReference type="PANTHER" id="PTHR34135:SF2">
    <property type="entry name" value="LYSOZYME"/>
    <property type="match status" value="1"/>
</dbReference>
<sequence length="279" mass="30726">MTIKGIDVSSYQPAAYSTRGLDFVVIKITEGTSYTNPRWVAQRSTARKAGLVTGFYHFVRPGSMKAQADYFLSKINLVAGDFLVLDWEDPGVSGADKDAWIKHVQSKAKGHKVLLYCNVDYWLNRDKTSFAGDGLWIAQYNGRPGKPSIQAPWLIHQYTSTPVDTNLAKFASREAMRDWAGGRATPKPSKPKYEPFPGAAFFMKGSKPALGKSSKVFTAMGKRLVAVGCGLYKVGPGSELGEADVKSYEAWQRKCGYTGSDAKWPPGKTTWDKLHVPNT</sequence>
<name>A0ABN3QLJ3_9ACTN</name>
<organism evidence="4 5">
    <name type="scientific">Streptomyces axinellae</name>
    <dbReference type="NCBI Taxonomy" id="552788"/>
    <lineage>
        <taxon>Bacteria</taxon>
        <taxon>Bacillati</taxon>
        <taxon>Actinomycetota</taxon>
        <taxon>Actinomycetes</taxon>
        <taxon>Kitasatosporales</taxon>
        <taxon>Streptomycetaceae</taxon>
        <taxon>Streptomyces</taxon>
    </lineage>
</organism>
<comment type="similarity">
    <text evidence="1">Belongs to the glycosyl hydrolase 25 family.</text>
</comment>
<dbReference type="Gene3D" id="3.20.20.80">
    <property type="entry name" value="Glycosidases"/>
    <property type="match status" value="1"/>
</dbReference>
<evidence type="ECO:0000256" key="3">
    <source>
        <dbReference type="ARBA" id="ARBA00023295"/>
    </source>
</evidence>
<dbReference type="PROSITE" id="PS51904">
    <property type="entry name" value="GLYCOSYL_HYDROL_F25_2"/>
    <property type="match status" value="1"/>
</dbReference>
<keyword evidence="2" id="KW-0378">Hydrolase</keyword>
<proteinExistence type="inferred from homology"/>
<dbReference type="InterPro" id="IPR047763">
    <property type="entry name" value="PG_bind_dom_phiBT1-type"/>
</dbReference>
<dbReference type="InterPro" id="IPR002053">
    <property type="entry name" value="Glyco_hydro_25"/>
</dbReference>
<dbReference type="SUPFAM" id="SSF51445">
    <property type="entry name" value="(Trans)glycosidases"/>
    <property type="match status" value="1"/>
</dbReference>
<dbReference type="EMBL" id="BAAARJ010000018">
    <property type="protein sequence ID" value="GAA2629532.1"/>
    <property type="molecule type" value="Genomic_DNA"/>
</dbReference>
<accession>A0ABN3QLJ3</accession>
<evidence type="ECO:0000256" key="1">
    <source>
        <dbReference type="ARBA" id="ARBA00010646"/>
    </source>
</evidence>
<dbReference type="Pfam" id="PF01183">
    <property type="entry name" value="Glyco_hydro_25"/>
    <property type="match status" value="1"/>
</dbReference>
<evidence type="ECO:0008006" key="6">
    <source>
        <dbReference type="Google" id="ProtNLM"/>
    </source>
</evidence>
<dbReference type="InterPro" id="IPR018077">
    <property type="entry name" value="Glyco_hydro_fam25_subgr"/>
</dbReference>
<dbReference type="Proteomes" id="UP001501447">
    <property type="component" value="Unassembled WGS sequence"/>
</dbReference>
<dbReference type="PANTHER" id="PTHR34135">
    <property type="entry name" value="LYSOZYME"/>
    <property type="match status" value="1"/>
</dbReference>
<evidence type="ECO:0000256" key="2">
    <source>
        <dbReference type="ARBA" id="ARBA00022801"/>
    </source>
</evidence>
<comment type="caution">
    <text evidence="4">The sequence shown here is derived from an EMBL/GenBank/DDBJ whole genome shotgun (WGS) entry which is preliminary data.</text>
</comment>
<keyword evidence="3" id="KW-0326">Glycosidase</keyword>
<reference evidence="4 5" key="1">
    <citation type="journal article" date="2019" name="Int. J. Syst. Evol. Microbiol.">
        <title>The Global Catalogue of Microorganisms (GCM) 10K type strain sequencing project: providing services to taxonomists for standard genome sequencing and annotation.</title>
        <authorList>
            <consortium name="The Broad Institute Genomics Platform"/>
            <consortium name="The Broad Institute Genome Sequencing Center for Infectious Disease"/>
            <person name="Wu L."/>
            <person name="Ma J."/>
        </authorList>
    </citation>
    <scope>NUCLEOTIDE SEQUENCE [LARGE SCALE GENOMIC DNA]</scope>
    <source>
        <strain evidence="4 5">JCM 16373</strain>
    </source>
</reference>